<dbReference type="RefSeq" id="WP_036411099.1">
    <property type="nucleotide sequence ID" value="NZ_LQOX01000003.1"/>
</dbReference>
<feature type="compositionally biased region" description="Pro residues" evidence="2">
    <location>
        <begin position="366"/>
        <end position="376"/>
    </location>
</feature>
<dbReference type="Pfam" id="PF00823">
    <property type="entry name" value="PPE"/>
    <property type="match status" value="1"/>
</dbReference>
<evidence type="ECO:0000256" key="2">
    <source>
        <dbReference type="SAM" id="MobiDB-lite"/>
    </source>
</evidence>
<sequence length="565" mass="57943">MSAPIWLATPPEVHSALLDSGPGPGPLLASAAAWDSLSTAYAETADELAAVVAGAVADSWEGPSAEDYVAAHAPYLAWLTQASTDSAARAAQQQTAATAYTAAVAAMPTLAELAANHAAHAVLTATNFFGINTISIALNEADYVRMWVQAAAVMGTYHAVSTAAVVAAPQAAPAPPIMKADAELVRAAEAGISSSDPLHQFEQWVWQMYTDFYNNVIQPFVDWLANLPFFQTMFAGIDPYLVILGNPLTYLSPLNIAFALGYPMDIGTYVALLSQTFTFIGADLAAAFATGNPVTIGFTILFTGVEAIGTVVTDTIALLKTLLEQTAVLLTVVVPLLTAPLVPLAAGAVLAPVGVKGLVALTAVPPPPPPVTPTTPPLAALSTSAPTSTTAPVQAPAEVTVQAPAPGPPPPASAAPPVSDAALGVGMENFGYLVGGLSADAKRPASASSRKKAPEPDSAEAPAVTATPQEKPRPQWRRRVKAKRLGRGYEYLDLDPDGEHDPSEPTTSAAPDQGAGTLGFAGTTQLSGSRPAAGLITLPDDTLPGSPRAPMVPGTWGVDSALPHD</sequence>
<evidence type="ECO:0000313" key="5">
    <source>
        <dbReference type="EMBL" id="ORV80724.1"/>
    </source>
</evidence>
<comment type="similarity">
    <text evidence="1">Belongs to the mycobacterial PPE family.</text>
</comment>
<feature type="domain" description="PPE" evidence="3">
    <location>
        <begin position="6"/>
        <end position="168"/>
    </location>
</feature>
<keyword evidence="6" id="KW-1185">Reference proteome</keyword>
<evidence type="ECO:0000256" key="1">
    <source>
        <dbReference type="ARBA" id="ARBA00010652"/>
    </source>
</evidence>
<proteinExistence type="inferred from homology"/>
<dbReference type="InterPro" id="IPR038332">
    <property type="entry name" value="PPE_sf"/>
</dbReference>
<evidence type="ECO:0000313" key="6">
    <source>
        <dbReference type="Proteomes" id="UP000193738"/>
    </source>
</evidence>
<dbReference type="PANTHER" id="PTHR46766">
    <property type="entry name" value="GLUTAMINE-RICH PROTEIN 2"/>
    <property type="match status" value="1"/>
</dbReference>
<name>A0A1X1W2D8_MYCGS</name>
<evidence type="ECO:0008006" key="7">
    <source>
        <dbReference type="Google" id="ProtNLM"/>
    </source>
</evidence>
<organism evidence="5 6">
    <name type="scientific">Mycobacterium gastri</name>
    <dbReference type="NCBI Taxonomy" id="1777"/>
    <lineage>
        <taxon>Bacteria</taxon>
        <taxon>Bacillati</taxon>
        <taxon>Actinomycetota</taxon>
        <taxon>Actinomycetes</taxon>
        <taxon>Mycobacteriales</taxon>
        <taxon>Mycobacteriaceae</taxon>
        <taxon>Mycobacterium</taxon>
    </lineage>
</organism>
<reference evidence="5 6" key="1">
    <citation type="submission" date="2016-01" db="EMBL/GenBank/DDBJ databases">
        <title>The new phylogeny of the genus Mycobacterium.</title>
        <authorList>
            <person name="Tarcisio F."/>
            <person name="Conor M."/>
            <person name="Antonella G."/>
            <person name="Elisabetta G."/>
            <person name="Giulia F.S."/>
            <person name="Sara T."/>
            <person name="Anna F."/>
            <person name="Clotilde B."/>
            <person name="Roberto B."/>
            <person name="Veronica D.S."/>
            <person name="Fabio R."/>
            <person name="Monica P."/>
            <person name="Olivier J."/>
            <person name="Enrico T."/>
            <person name="Nicola S."/>
        </authorList>
    </citation>
    <scope>NUCLEOTIDE SEQUENCE [LARGE SCALE GENOMIC DNA]</scope>
    <source>
        <strain evidence="5 6">DSM 43505</strain>
    </source>
</reference>
<dbReference type="InterPro" id="IPR043641">
    <property type="entry name" value="PPE-PPW_C"/>
</dbReference>
<dbReference type="SUPFAM" id="SSF140459">
    <property type="entry name" value="PE/PPE dimer-like"/>
    <property type="match status" value="1"/>
</dbReference>
<feature type="region of interest" description="Disordered" evidence="2">
    <location>
        <begin position="366"/>
        <end position="393"/>
    </location>
</feature>
<dbReference type="FunFam" id="1.20.1260.20:FF:000001">
    <property type="entry name" value="PPE family protein PPE41"/>
    <property type="match status" value="1"/>
</dbReference>
<dbReference type="GO" id="GO:0052572">
    <property type="term" value="P:response to host immune response"/>
    <property type="evidence" value="ECO:0007669"/>
    <property type="project" value="TreeGrafter"/>
</dbReference>
<evidence type="ECO:0000259" key="3">
    <source>
        <dbReference type="Pfam" id="PF00823"/>
    </source>
</evidence>
<dbReference type="STRING" id="1777.AWC07_21230"/>
<feature type="compositionally biased region" description="Basic residues" evidence="2">
    <location>
        <begin position="474"/>
        <end position="486"/>
    </location>
</feature>
<dbReference type="PANTHER" id="PTHR46766:SF1">
    <property type="entry name" value="GLUTAMINE-RICH PROTEIN 2"/>
    <property type="match status" value="1"/>
</dbReference>
<feature type="region of interest" description="Disordered" evidence="2">
    <location>
        <begin position="443"/>
        <end position="565"/>
    </location>
</feature>
<gene>
    <name evidence="5" type="ORF">AWC07_21230</name>
</gene>
<comment type="caution">
    <text evidence="5">The sequence shown here is derived from an EMBL/GenBank/DDBJ whole genome shotgun (WGS) entry which is preliminary data.</text>
</comment>
<feature type="domain" description="PPE-PPW subfamily C-terminal" evidence="4">
    <location>
        <begin position="510"/>
        <end position="556"/>
    </location>
</feature>
<evidence type="ECO:0000259" key="4">
    <source>
        <dbReference type="Pfam" id="PF18878"/>
    </source>
</evidence>
<dbReference type="EMBL" id="LQOX01000003">
    <property type="protein sequence ID" value="ORV80724.1"/>
    <property type="molecule type" value="Genomic_DNA"/>
</dbReference>
<protein>
    <recommendedName>
        <fullName evidence="7">PPE family protein</fullName>
    </recommendedName>
</protein>
<dbReference type="Pfam" id="PF18878">
    <property type="entry name" value="PPE-PPW"/>
    <property type="match status" value="1"/>
</dbReference>
<dbReference type="InterPro" id="IPR000030">
    <property type="entry name" value="PPE_dom"/>
</dbReference>
<dbReference type="AlphaFoldDB" id="A0A1X1W2D8"/>
<dbReference type="Gene3D" id="1.20.1260.20">
    <property type="entry name" value="PPE superfamily"/>
    <property type="match status" value="1"/>
</dbReference>
<dbReference type="Proteomes" id="UP000193738">
    <property type="component" value="Unassembled WGS sequence"/>
</dbReference>
<feature type="compositionally biased region" description="Low complexity" evidence="2">
    <location>
        <begin position="377"/>
        <end position="393"/>
    </location>
</feature>
<accession>A0A1X1W2D8</accession>